<dbReference type="PROSITE" id="PS00018">
    <property type="entry name" value="EF_HAND_1"/>
    <property type="match status" value="1"/>
</dbReference>
<protein>
    <submittedName>
        <fullName evidence="6">Copia protein</fullName>
    </submittedName>
</protein>
<dbReference type="Gene3D" id="1.10.238.10">
    <property type="entry name" value="EF-hand"/>
    <property type="match status" value="1"/>
</dbReference>
<dbReference type="GO" id="GO:0005509">
    <property type="term" value="F:calcium ion binding"/>
    <property type="evidence" value="ECO:0007669"/>
    <property type="project" value="InterPro"/>
</dbReference>
<feature type="compositionally biased region" description="Acidic residues" evidence="3">
    <location>
        <begin position="421"/>
        <end position="433"/>
    </location>
</feature>
<comment type="caution">
    <text evidence="6">The sequence shown here is derived from an EMBL/GenBank/DDBJ whole genome shotgun (WGS) entry which is preliminary data.</text>
</comment>
<dbReference type="InterPro" id="IPR002048">
    <property type="entry name" value="EF_hand_dom"/>
</dbReference>
<feature type="coiled-coil region" evidence="2">
    <location>
        <begin position="1188"/>
        <end position="1225"/>
    </location>
</feature>
<sequence length="1438" mass="161569">MLDALKRRGVSDKVMQVAQRFQCSACQERKKPPPRHLASLEILPPRWHTISADIGHWTHPRTGEHNQFMLVIDEGCRYRTAKILSKGSKQQPSAAVCLDYLREGWCQIFGRPDVLRLDPAGAFRSRQVEDYCDRNSIYLDLIPADAHWQLGVCEQAVKGIKHVLTHVTAVDDRLSSEEALSLAVEVFNSREQIRGFTPIQHAFGRNPDITGRMIARPEQLPDDLVVENATEEFHRVAKARAEAEKSLCDWQAQQRITRALNSRSRPLASYSPGDLVFFWRTQESGQGRRAPSSKHGRFLGPARILATEGRKNPDGTMRAGSAIWLVRGRSLMKCSPEQLRHASAREALLEALASRTPEGGTPWSFQKVAEEIGGNRYEDISGEIPEAQEWTRAQDPEQEVPPQRFVPPRTRVRGKRGSPEDATDMQDESEEEMPSTATSSRGPKSRKGRPPIADGLTAEAWWEQVPEAHFSDHSCFWAEESAAIEVAIDMPESKRGVEAATRDLSGFFVSALKRKAVEVSERRLNEGERQAFKEAKAVEVKNFVASRAFEALPSELRPDREQAMGMRWLLTWKLKEDGSYKAKARAILLGYQDPAYAQRSTTSPVMTRQTRQMLLQLALNHQWSVYKGDVSGAFLQGREYPETLFCIPCDEICHAMGLASGSIVRMRKACYGLVDAPLEWYRTIAEYFESQGLQRLWSDACAWVYRSEGKVKGIISGHVDDFLFSGDESDASWRRIIENIQSRFKWGDWDKDSFVQCGVQVTRKENQFLLSQPNYVEAIPEINVNSRRKKQSKEATTPHEKSQLRGLLGALSWHAQQVAPHVSADVSLMLSEVSQSCVELIDRANRLLQQVKARKSHTMVLHAFPVEEPLGLYAWVDAGNQNRHDGGSTQGILIGLAPTSMMQGALGKVSLMSWHSNKIDRACRSPGASESQAAISGEDLLYFARYEWSEICFGGLDVRDPDSCVRKVPGTLITDSRNVYDKLSTEVLTIKGAERKSNLELLSVKEAQQRTDLQVRWVHSEAQLANSLTKQNGGHELELYYKMGHSWRIVEDPSMRSARKRKAEGHSPLENLTGISNCEHSIESDEMREGLMIQDSLLNLYIVVTCASKYARSREDADEWIQRQVEINWRFKHIYSIVGNNPSRFIFVDNPDPESQEPNLEDRRAHSRETLYKLFCTHPRDAVPPFTQEMMKKVQEMTKKELEELKQKEEEVQRLETAVKAKAKGSAKKTSVTGVVPAAAAAEKKPGQELSASANLLQAKEDMKKAKLAMQLRLNQVKANKDFQDAAQQHADRATNRFLNDYKSADNANTDRGKAATRMLTSLSKKLSLNTASAAKAANTANAKSAPAVPLEQQLQTILKKVKKSNKETPAALFRNLGGWNGPGAISPLVFTNFLLTHVPDVTQTQIGALWWRADTNGDGQVDLQEFKDFFSKFVEAA</sequence>
<name>A0A1Q9DQY5_SYMMI</name>
<evidence type="ECO:0000256" key="3">
    <source>
        <dbReference type="SAM" id="MobiDB-lite"/>
    </source>
</evidence>
<reference evidence="6 7" key="1">
    <citation type="submission" date="2016-02" db="EMBL/GenBank/DDBJ databases">
        <title>Genome analysis of coral dinoflagellate symbionts highlights evolutionary adaptations to a symbiotic lifestyle.</title>
        <authorList>
            <person name="Aranda M."/>
            <person name="Li Y."/>
            <person name="Liew Y.J."/>
            <person name="Baumgarten S."/>
            <person name="Simakov O."/>
            <person name="Wilson M."/>
            <person name="Piel J."/>
            <person name="Ashoor H."/>
            <person name="Bougouffa S."/>
            <person name="Bajic V.B."/>
            <person name="Ryu T."/>
            <person name="Ravasi T."/>
            <person name="Bayer T."/>
            <person name="Micklem G."/>
            <person name="Kim H."/>
            <person name="Bhak J."/>
            <person name="Lajeunesse T.C."/>
            <person name="Voolstra C.R."/>
        </authorList>
    </citation>
    <scope>NUCLEOTIDE SEQUENCE [LARGE SCALE GENOMIC DNA]</scope>
    <source>
        <strain evidence="6 7">CCMP2467</strain>
    </source>
</reference>
<dbReference type="Pfam" id="PF07727">
    <property type="entry name" value="RVT_2"/>
    <property type="match status" value="1"/>
</dbReference>
<evidence type="ECO:0000259" key="4">
    <source>
        <dbReference type="PROSITE" id="PS50222"/>
    </source>
</evidence>
<feature type="domain" description="Integrase catalytic" evidence="5">
    <location>
        <begin position="40"/>
        <end position="206"/>
    </location>
</feature>
<dbReference type="PROSITE" id="PS50994">
    <property type="entry name" value="INTEGRASE"/>
    <property type="match status" value="1"/>
</dbReference>
<keyword evidence="1" id="KW-0106">Calcium</keyword>
<evidence type="ECO:0000313" key="6">
    <source>
        <dbReference type="EMBL" id="OLP97589.1"/>
    </source>
</evidence>
<dbReference type="OrthoDB" id="6127576at2759"/>
<dbReference type="InterPro" id="IPR011992">
    <property type="entry name" value="EF-hand-dom_pair"/>
</dbReference>
<keyword evidence="7" id="KW-1185">Reference proteome</keyword>
<dbReference type="InterPro" id="IPR018247">
    <property type="entry name" value="EF_Hand_1_Ca_BS"/>
</dbReference>
<dbReference type="InterPro" id="IPR013103">
    <property type="entry name" value="RVT_2"/>
</dbReference>
<feature type="region of interest" description="Disordered" evidence="3">
    <location>
        <begin position="390"/>
        <end position="452"/>
    </location>
</feature>
<evidence type="ECO:0000313" key="7">
    <source>
        <dbReference type="Proteomes" id="UP000186817"/>
    </source>
</evidence>
<dbReference type="InterPro" id="IPR036397">
    <property type="entry name" value="RNaseH_sf"/>
</dbReference>
<organism evidence="6 7">
    <name type="scientific">Symbiodinium microadriaticum</name>
    <name type="common">Dinoflagellate</name>
    <name type="synonym">Zooxanthella microadriatica</name>
    <dbReference type="NCBI Taxonomy" id="2951"/>
    <lineage>
        <taxon>Eukaryota</taxon>
        <taxon>Sar</taxon>
        <taxon>Alveolata</taxon>
        <taxon>Dinophyceae</taxon>
        <taxon>Suessiales</taxon>
        <taxon>Symbiodiniaceae</taxon>
        <taxon>Symbiodinium</taxon>
    </lineage>
</organism>
<dbReference type="PROSITE" id="PS50222">
    <property type="entry name" value="EF_HAND_2"/>
    <property type="match status" value="1"/>
</dbReference>
<dbReference type="SUPFAM" id="SSF53098">
    <property type="entry name" value="Ribonuclease H-like"/>
    <property type="match status" value="1"/>
</dbReference>
<dbReference type="Proteomes" id="UP000186817">
    <property type="component" value="Unassembled WGS sequence"/>
</dbReference>
<dbReference type="GO" id="GO:0015074">
    <property type="term" value="P:DNA integration"/>
    <property type="evidence" value="ECO:0007669"/>
    <property type="project" value="InterPro"/>
</dbReference>
<keyword evidence="2" id="KW-0175">Coiled coil</keyword>
<dbReference type="InterPro" id="IPR012337">
    <property type="entry name" value="RNaseH-like_sf"/>
</dbReference>
<dbReference type="SMART" id="SM00054">
    <property type="entry name" value="EFh"/>
    <property type="match status" value="1"/>
</dbReference>
<accession>A0A1Q9DQY5</accession>
<dbReference type="EMBL" id="LSRX01000428">
    <property type="protein sequence ID" value="OLP97589.1"/>
    <property type="molecule type" value="Genomic_DNA"/>
</dbReference>
<proteinExistence type="predicted"/>
<evidence type="ECO:0000256" key="2">
    <source>
        <dbReference type="SAM" id="Coils"/>
    </source>
</evidence>
<gene>
    <name evidence="6" type="primary">GIP</name>
    <name evidence="6" type="ORF">AK812_SmicGene20093</name>
</gene>
<feature type="domain" description="EF-hand" evidence="4">
    <location>
        <begin position="1402"/>
        <end position="1437"/>
    </location>
</feature>
<dbReference type="InterPro" id="IPR001584">
    <property type="entry name" value="Integrase_cat-core"/>
</dbReference>
<dbReference type="SUPFAM" id="SSF47473">
    <property type="entry name" value="EF-hand"/>
    <property type="match status" value="1"/>
</dbReference>
<dbReference type="Gene3D" id="3.30.420.10">
    <property type="entry name" value="Ribonuclease H-like superfamily/Ribonuclease H"/>
    <property type="match status" value="1"/>
</dbReference>
<dbReference type="GO" id="GO:0003676">
    <property type="term" value="F:nucleic acid binding"/>
    <property type="evidence" value="ECO:0007669"/>
    <property type="project" value="InterPro"/>
</dbReference>
<evidence type="ECO:0000256" key="1">
    <source>
        <dbReference type="ARBA" id="ARBA00022837"/>
    </source>
</evidence>
<evidence type="ECO:0000259" key="5">
    <source>
        <dbReference type="PROSITE" id="PS50994"/>
    </source>
</evidence>